<organism evidence="1">
    <name type="scientific">Psilocybe cubensis</name>
    <name type="common">Psychedelic mushroom</name>
    <name type="synonym">Stropharia cubensis</name>
    <dbReference type="NCBI Taxonomy" id="181762"/>
    <lineage>
        <taxon>Eukaryota</taxon>
        <taxon>Fungi</taxon>
        <taxon>Dikarya</taxon>
        <taxon>Basidiomycota</taxon>
        <taxon>Agaricomycotina</taxon>
        <taxon>Agaricomycetes</taxon>
        <taxon>Agaricomycetidae</taxon>
        <taxon>Agaricales</taxon>
        <taxon>Agaricineae</taxon>
        <taxon>Strophariaceae</taxon>
        <taxon>Psilocybe</taxon>
    </lineage>
</organism>
<reference evidence="1" key="1">
    <citation type="submission" date="2021-02" db="EMBL/GenBank/DDBJ databases">
        <title>Psilocybe cubensis genome.</title>
        <authorList>
            <person name="Mckernan K.J."/>
            <person name="Crawford S."/>
            <person name="Trippe A."/>
            <person name="Kane L.T."/>
            <person name="Mclaughlin S."/>
        </authorList>
    </citation>
    <scope>NUCLEOTIDE SEQUENCE [LARGE SCALE GENOMIC DNA]</scope>
    <source>
        <strain evidence="1">MGC-MH-2018</strain>
    </source>
</reference>
<evidence type="ECO:0000313" key="1">
    <source>
        <dbReference type="EMBL" id="KAG5172330.1"/>
    </source>
</evidence>
<proteinExistence type="predicted"/>
<accession>A0A8H7Y259</accession>
<sequence>MEECIELLNKKVPLVLPYDLERDIFELVALAFPGHAFKLCTLSKYVQEWMEAIMYETVVLDLPLTTVDLFLRTFYSRPASFFAKTVKRLYITSAIDFPESLRIISACSGAITMSCWTDRLGSKDNVIERLSTQRVERLSVKLYSLWGNTTMPRQFTKALFPNLTHLEIVNPPSQSCLSFQVDWEGLRELPKLTHLALGHLFQTVHLYTLPFLQTVFEDCPNLRLLLLLSSDKQFMASLEETGITRDPRVVLREQFNSPKSLVEYWDCVRHGGPDFWTSAEELVAERTSKK</sequence>
<gene>
    <name evidence="1" type="ORF">JR316_001827</name>
</gene>
<protein>
    <submittedName>
        <fullName evidence="1">Uncharacterized protein</fullName>
    </submittedName>
</protein>
<comment type="caution">
    <text evidence="1">The sequence shown here is derived from an EMBL/GenBank/DDBJ whole genome shotgun (WGS) entry which is preliminary data.</text>
</comment>
<name>A0A8H7Y259_PSICU</name>
<dbReference type="OrthoDB" id="2913000at2759"/>
<dbReference type="AlphaFoldDB" id="A0A8H7Y259"/>
<dbReference type="EMBL" id="JAFIQS010000002">
    <property type="protein sequence ID" value="KAG5172330.1"/>
    <property type="molecule type" value="Genomic_DNA"/>
</dbReference>